<proteinExistence type="predicted"/>
<feature type="region of interest" description="Disordered" evidence="1">
    <location>
        <begin position="1"/>
        <end position="53"/>
    </location>
</feature>
<evidence type="ECO:0000313" key="3">
    <source>
        <dbReference type="Proteomes" id="UP000052978"/>
    </source>
</evidence>
<name>S7P8H5_MYOBR</name>
<dbReference type="AlphaFoldDB" id="S7P8H5"/>
<dbReference type="EMBL" id="KE161471">
    <property type="protein sequence ID" value="EPQ04032.1"/>
    <property type="molecule type" value="Genomic_DNA"/>
</dbReference>
<sequence>MAVIRCPSPPRGSAGQARDGLSSLNPPTNPQRSLPASSPRQCREDPCSGRPPS</sequence>
<organism evidence="2 3">
    <name type="scientific">Myotis brandtii</name>
    <name type="common">Brandt's bat</name>
    <dbReference type="NCBI Taxonomy" id="109478"/>
    <lineage>
        <taxon>Eukaryota</taxon>
        <taxon>Metazoa</taxon>
        <taxon>Chordata</taxon>
        <taxon>Craniata</taxon>
        <taxon>Vertebrata</taxon>
        <taxon>Euteleostomi</taxon>
        <taxon>Mammalia</taxon>
        <taxon>Eutheria</taxon>
        <taxon>Laurasiatheria</taxon>
        <taxon>Chiroptera</taxon>
        <taxon>Yangochiroptera</taxon>
        <taxon>Vespertilionidae</taxon>
        <taxon>Myotis</taxon>
    </lineage>
</organism>
<protein>
    <submittedName>
        <fullName evidence="2">Uncharacterized protein</fullName>
    </submittedName>
</protein>
<evidence type="ECO:0000313" key="2">
    <source>
        <dbReference type="EMBL" id="EPQ04032.1"/>
    </source>
</evidence>
<feature type="compositionally biased region" description="Polar residues" evidence="1">
    <location>
        <begin position="22"/>
        <end position="40"/>
    </location>
</feature>
<evidence type="ECO:0000256" key="1">
    <source>
        <dbReference type="SAM" id="MobiDB-lite"/>
    </source>
</evidence>
<gene>
    <name evidence="2" type="ORF">D623_10007905</name>
</gene>
<accession>S7P8H5</accession>
<dbReference type="Proteomes" id="UP000052978">
    <property type="component" value="Unassembled WGS sequence"/>
</dbReference>
<reference evidence="2 3" key="1">
    <citation type="journal article" date="2013" name="Nat. Commun.">
        <title>Genome analysis reveals insights into physiology and longevity of the Brandt's bat Myotis brandtii.</title>
        <authorList>
            <person name="Seim I."/>
            <person name="Fang X."/>
            <person name="Xiong Z."/>
            <person name="Lobanov A.V."/>
            <person name="Huang Z."/>
            <person name="Ma S."/>
            <person name="Feng Y."/>
            <person name="Turanov A.A."/>
            <person name="Zhu Y."/>
            <person name="Lenz T.L."/>
            <person name="Gerashchenko M.V."/>
            <person name="Fan D."/>
            <person name="Hee Yim S."/>
            <person name="Yao X."/>
            <person name="Jordan D."/>
            <person name="Xiong Y."/>
            <person name="Ma Y."/>
            <person name="Lyapunov A.N."/>
            <person name="Chen G."/>
            <person name="Kulakova O.I."/>
            <person name="Sun Y."/>
            <person name="Lee S.G."/>
            <person name="Bronson R.T."/>
            <person name="Moskalev A.A."/>
            <person name="Sunyaev S.R."/>
            <person name="Zhang G."/>
            <person name="Krogh A."/>
            <person name="Wang J."/>
            <person name="Gladyshev V.N."/>
        </authorList>
    </citation>
    <scope>NUCLEOTIDE SEQUENCE [LARGE SCALE GENOMIC DNA]</scope>
</reference>
<keyword evidence="3" id="KW-1185">Reference proteome</keyword>